<evidence type="ECO:0000256" key="3">
    <source>
        <dbReference type="PIRSR" id="PIRSR610905-1"/>
    </source>
</evidence>
<evidence type="ECO:0000256" key="1">
    <source>
        <dbReference type="ARBA" id="ARBA00022801"/>
    </source>
</evidence>
<comment type="caution">
    <text evidence="5">The sequence shown here is derived from an EMBL/GenBank/DDBJ whole genome shotgun (WGS) entry which is preliminary data.</text>
</comment>
<dbReference type="Gene3D" id="1.50.10.10">
    <property type="match status" value="1"/>
</dbReference>
<feature type="binding site" evidence="4">
    <location>
        <position position="173"/>
    </location>
    <ligand>
        <name>substrate</name>
    </ligand>
</feature>
<dbReference type="SUPFAM" id="SSF48208">
    <property type="entry name" value="Six-hairpin glycosidases"/>
    <property type="match status" value="1"/>
</dbReference>
<keyword evidence="1 5" id="KW-0378">Hydrolase</keyword>
<sequence length="388" mass="44440">MNKYIWCLIFVCYSFSGWGQSRQDEKIVADAAEQLRHLVEYTEQLVKDSIGVSPRTMEKGELQLVRRGDWTSGFYPGVLWQMFALTKDKSWKDWAKTATARIEGEKDNGRTHDMGFKVYNSFGKGYQLTGDSHYRDVIIHAAKTLSSRFNPTVGCIRSWDHNTDKWQFPVIIDNMLNLELLFATTKLTGDSTYYRIALSHADKTLENHFRPDGGSYHVVDYDPQTGEVKHRHTHQGYAHESTWSRGQAWALYGFTMCYRETKEERFLGKALALFSWLSERLPEDGVAYWDFDAPTIPNEPRDASAAAVMASALYELDHLISDKPVLRKLADRIITSLTANYRNAKGTNSGFLLTHSTGSKPHHSEVDVPLIYADYYYLEALLRKNGNF</sequence>
<evidence type="ECO:0000313" key="6">
    <source>
        <dbReference type="Proteomes" id="UP000292855"/>
    </source>
</evidence>
<proteinExistence type="inferred from homology"/>
<feature type="active site" description="Proton donor" evidence="3">
    <location>
        <position position="173"/>
    </location>
</feature>
<dbReference type="InterPro" id="IPR010905">
    <property type="entry name" value="Glyco_hydro_88"/>
</dbReference>
<dbReference type="RefSeq" id="WP_130142471.1">
    <property type="nucleotide sequence ID" value="NZ_SGIT01000003.1"/>
</dbReference>
<evidence type="ECO:0000256" key="4">
    <source>
        <dbReference type="PIRSR" id="PIRSR610905-2"/>
    </source>
</evidence>
<feature type="binding site" evidence="4">
    <location>
        <position position="113"/>
    </location>
    <ligand>
        <name>substrate</name>
    </ligand>
</feature>
<feature type="binding site" evidence="4">
    <location>
        <position position="249"/>
    </location>
    <ligand>
        <name>substrate</name>
    </ligand>
</feature>
<protein>
    <submittedName>
        <fullName evidence="5">Glucuronyl hydrolase</fullName>
    </submittedName>
</protein>
<accession>A0A4Q6XR47</accession>
<dbReference type="EMBL" id="SGIT01000003">
    <property type="protein sequence ID" value="RZF58686.1"/>
    <property type="molecule type" value="Genomic_DNA"/>
</dbReference>
<organism evidence="5 6">
    <name type="scientific">Sphingobacterium corticibacterium</name>
    <dbReference type="NCBI Taxonomy" id="2484746"/>
    <lineage>
        <taxon>Bacteria</taxon>
        <taxon>Pseudomonadati</taxon>
        <taxon>Bacteroidota</taxon>
        <taxon>Sphingobacteriia</taxon>
        <taxon>Sphingobacteriales</taxon>
        <taxon>Sphingobacteriaceae</taxon>
        <taxon>Sphingobacterium</taxon>
    </lineage>
</organism>
<feature type="active site" description="Nucleophile" evidence="3">
    <location>
        <position position="113"/>
    </location>
</feature>
<dbReference type="GO" id="GO:0052757">
    <property type="term" value="F:chondroitin hydrolase activity"/>
    <property type="evidence" value="ECO:0007669"/>
    <property type="project" value="TreeGrafter"/>
</dbReference>
<keyword evidence="6" id="KW-1185">Reference proteome</keyword>
<dbReference type="InterPro" id="IPR012341">
    <property type="entry name" value="6hp_glycosidase-like_sf"/>
</dbReference>
<feature type="binding site" evidence="4">
    <location>
        <position position="359"/>
    </location>
    <ligand>
        <name>substrate</name>
    </ligand>
</feature>
<name>A0A4Q6XR47_9SPHI</name>
<dbReference type="GO" id="GO:0000272">
    <property type="term" value="P:polysaccharide catabolic process"/>
    <property type="evidence" value="ECO:0007669"/>
    <property type="project" value="TreeGrafter"/>
</dbReference>
<dbReference type="Pfam" id="PF07470">
    <property type="entry name" value="Glyco_hydro_88"/>
    <property type="match status" value="1"/>
</dbReference>
<dbReference type="InterPro" id="IPR008928">
    <property type="entry name" value="6-hairpin_glycosidase_sf"/>
</dbReference>
<dbReference type="PANTHER" id="PTHR36845:SF1">
    <property type="entry name" value="HYDROLASE, PUTATIVE (AFU_ORTHOLOGUE AFUA_7G05090)-RELATED"/>
    <property type="match status" value="1"/>
</dbReference>
<evidence type="ECO:0000256" key="2">
    <source>
        <dbReference type="ARBA" id="ARBA00038358"/>
    </source>
</evidence>
<feature type="binding site" evidence="4">
    <location>
        <position position="233"/>
    </location>
    <ligand>
        <name>substrate</name>
    </ligand>
</feature>
<reference evidence="5 6" key="1">
    <citation type="submission" date="2019-02" db="EMBL/GenBank/DDBJ databases">
        <authorList>
            <person name="Li Y."/>
        </authorList>
    </citation>
    <scope>NUCLEOTIDE SEQUENCE [LARGE SCALE GENOMIC DNA]</scope>
    <source>
        <strain evidence="5 6">30C10-4-7</strain>
    </source>
</reference>
<feature type="binding site" evidence="4">
    <location>
        <position position="245"/>
    </location>
    <ligand>
        <name>substrate</name>
    </ligand>
</feature>
<dbReference type="AlphaFoldDB" id="A0A4Q6XR47"/>
<dbReference type="Proteomes" id="UP000292855">
    <property type="component" value="Unassembled WGS sequence"/>
</dbReference>
<dbReference type="OrthoDB" id="428577at2"/>
<comment type="similarity">
    <text evidence="2">Belongs to the glycosyl hydrolase 88 family.</text>
</comment>
<dbReference type="PANTHER" id="PTHR36845">
    <property type="entry name" value="HYDROLASE, PUTATIVE (AFU_ORTHOLOGUE AFUA_7G05090)-RELATED"/>
    <property type="match status" value="1"/>
</dbReference>
<evidence type="ECO:0000313" key="5">
    <source>
        <dbReference type="EMBL" id="RZF58686.1"/>
    </source>
</evidence>
<dbReference type="InterPro" id="IPR052369">
    <property type="entry name" value="UG_Glycosaminoglycan_Hydrolase"/>
</dbReference>
<gene>
    <name evidence="5" type="ORF">EWE74_15250</name>
</gene>